<dbReference type="CDD" id="cd14309">
    <property type="entry name" value="UBA_scDdi1_like"/>
    <property type="match status" value="1"/>
</dbReference>
<feature type="region of interest" description="Disordered" evidence="1">
    <location>
        <begin position="1"/>
        <end position="41"/>
    </location>
</feature>
<dbReference type="RefSeq" id="XP_066634429.1">
    <property type="nucleotide sequence ID" value="XM_066774310.1"/>
</dbReference>
<evidence type="ECO:0000313" key="4">
    <source>
        <dbReference type="Proteomes" id="UP001430584"/>
    </source>
</evidence>
<dbReference type="PANTHER" id="PTHR45708">
    <property type="entry name" value="ENDOCHITINASE"/>
    <property type="match status" value="1"/>
</dbReference>
<keyword evidence="4" id="KW-1185">Reference proteome</keyword>
<dbReference type="InterPro" id="IPR017853">
    <property type="entry name" value="GH"/>
</dbReference>
<dbReference type="SUPFAM" id="SSF46934">
    <property type="entry name" value="UBA-like"/>
    <property type="match status" value="1"/>
</dbReference>
<feature type="region of interest" description="Disordered" evidence="1">
    <location>
        <begin position="349"/>
        <end position="368"/>
    </location>
</feature>
<accession>A0ABR3CL87</accession>
<dbReference type="SMART" id="SM00165">
    <property type="entry name" value="UBA"/>
    <property type="match status" value="1"/>
</dbReference>
<evidence type="ECO:0000259" key="2">
    <source>
        <dbReference type="PROSITE" id="PS50030"/>
    </source>
</evidence>
<dbReference type="Pfam" id="PF00627">
    <property type="entry name" value="UBA"/>
    <property type="match status" value="1"/>
</dbReference>
<dbReference type="SUPFAM" id="SSF51445">
    <property type="entry name" value="(Trans)glycosidases"/>
    <property type="match status" value="1"/>
</dbReference>
<dbReference type="PANTHER" id="PTHR45708:SF60">
    <property type="entry name" value="III CHITINASE, PUTATIVE (AFU_ORTHOLOGUE AFUA_5G03850)-RELATED"/>
    <property type="match status" value="1"/>
</dbReference>
<protein>
    <recommendedName>
        <fullName evidence="2">UBA domain-containing protein</fullName>
    </recommendedName>
</protein>
<dbReference type="Gene3D" id="1.10.8.10">
    <property type="entry name" value="DNA helicase RuvA subunit, C-terminal domain"/>
    <property type="match status" value="1"/>
</dbReference>
<dbReference type="Gene3D" id="3.20.20.80">
    <property type="entry name" value="Glycosidases"/>
    <property type="match status" value="1"/>
</dbReference>
<comment type="caution">
    <text evidence="3">The sequence shown here is derived from an EMBL/GenBank/DDBJ whole genome shotgun (WGS) entry which is preliminary data.</text>
</comment>
<evidence type="ECO:0000313" key="3">
    <source>
        <dbReference type="EMBL" id="KAL0261400.1"/>
    </source>
</evidence>
<dbReference type="InterPro" id="IPR015940">
    <property type="entry name" value="UBA"/>
</dbReference>
<dbReference type="InterPro" id="IPR050542">
    <property type="entry name" value="Glycosyl_Hydrlase18_Chitinase"/>
</dbReference>
<name>A0ABR3CL87_9PEZI</name>
<evidence type="ECO:0000256" key="1">
    <source>
        <dbReference type="SAM" id="MobiDB-lite"/>
    </source>
</evidence>
<dbReference type="PROSITE" id="PS01095">
    <property type="entry name" value="GH18_1"/>
    <property type="match status" value="1"/>
</dbReference>
<sequence length="451" mass="48483">MPPTPPPPQQQQQQQQPPTDDDDDQQQQQQQQHQLLDRSTNPLPRFVLYAQTHHKPGPQPQEPVSLLPLITHNTGVTHVIVAAIHLNEGPGNITLNDDAPDAAKFDTLWGEVAWLQGAGVKVMGMLGGAAKGSYWRLQGSADEFEAYYTPLRDLVRRRRLDGLDLDVEEAIALPTLLRLLSRLRADFGPAFLLTLAPVATALVPDMRLPPTQYIPTDPTTGLPTAPPMTIPQSLPHLSGFNHFALEAGHGGARGLVDWYNAQFYNGWGDARDARLWQAVVAAGWPPQKVVVGVLTNPANGGSGFVDCRALEDVLRVCRARFPHPPPGASSSRCFGGVMGWEYFNAGSRDAGGGGGNGGGGDAPPHESRPWEWATRVGRVVRSALPPAADVDAGRGVERSAPSARMPVEPQVPWPEAVEQLVELGFGRQSAVAALNATDGNVEVAAGLLFEQ</sequence>
<dbReference type="PROSITE" id="PS50030">
    <property type="entry name" value="UBA"/>
    <property type="match status" value="1"/>
</dbReference>
<dbReference type="EMBL" id="JAJVCZ030000003">
    <property type="protein sequence ID" value="KAL0261400.1"/>
    <property type="molecule type" value="Genomic_DNA"/>
</dbReference>
<organism evidence="3 4">
    <name type="scientific">Diplodia seriata</name>
    <dbReference type="NCBI Taxonomy" id="420778"/>
    <lineage>
        <taxon>Eukaryota</taxon>
        <taxon>Fungi</taxon>
        <taxon>Dikarya</taxon>
        <taxon>Ascomycota</taxon>
        <taxon>Pezizomycotina</taxon>
        <taxon>Dothideomycetes</taxon>
        <taxon>Dothideomycetes incertae sedis</taxon>
        <taxon>Botryosphaeriales</taxon>
        <taxon>Botryosphaeriaceae</taxon>
        <taxon>Diplodia</taxon>
    </lineage>
</organism>
<feature type="domain" description="UBA" evidence="2">
    <location>
        <begin position="406"/>
        <end position="451"/>
    </location>
</feature>
<reference evidence="3 4" key="1">
    <citation type="submission" date="2024-02" db="EMBL/GenBank/DDBJ databases">
        <title>De novo assembly and annotation of 12 fungi associated with fruit tree decline syndrome in Ontario, Canada.</title>
        <authorList>
            <person name="Sulman M."/>
            <person name="Ellouze W."/>
            <person name="Ilyukhin E."/>
        </authorList>
    </citation>
    <scope>NUCLEOTIDE SEQUENCE [LARGE SCALE GENOMIC DNA]</scope>
    <source>
        <strain evidence="3 4">FDS-637</strain>
    </source>
</reference>
<dbReference type="GeneID" id="92006915"/>
<dbReference type="InterPro" id="IPR001579">
    <property type="entry name" value="Glyco_hydro_18_chit_AS"/>
</dbReference>
<proteinExistence type="predicted"/>
<dbReference type="Proteomes" id="UP001430584">
    <property type="component" value="Unassembled WGS sequence"/>
</dbReference>
<gene>
    <name evidence="3" type="ORF">SLS55_002830</name>
</gene>
<dbReference type="InterPro" id="IPR009060">
    <property type="entry name" value="UBA-like_sf"/>
</dbReference>
<feature type="compositionally biased region" description="Gly residues" evidence="1">
    <location>
        <begin position="349"/>
        <end position="361"/>
    </location>
</feature>